<organism evidence="1 2">
    <name type="scientific">Nocardia terpenica</name>
    <dbReference type="NCBI Taxonomy" id="455432"/>
    <lineage>
        <taxon>Bacteria</taxon>
        <taxon>Bacillati</taxon>
        <taxon>Actinomycetota</taxon>
        <taxon>Actinomycetes</taxon>
        <taxon>Mycobacteriales</taxon>
        <taxon>Nocardiaceae</taxon>
        <taxon>Nocardia</taxon>
    </lineage>
</organism>
<sequence length="442" mass="47417">MSTLLLARAETTKLARLLGISDTDTLEFLTRLPPDTIRDFREHATDLLFDADTARLAKVAAASRLVPATLSAKIAERAFGPVLCAAVAAAVEPARAVDIAKALPAPFLAETATRLDPRRTADILTRIPTHLIVDVARVLALRGDHVTLGRFVGTVGHDAMRAAAAVVTDADLLRIGYLLEDKSTMDTLLALVDDRLPGIIRAAHDQHLWSEGIDLLDTVAPATRARIGDLAAGLGDDILDGLIAAVADLNAWDSLLPVTGAMSPDSLAALARRPAVHTEPALTAIMDAALDQGLWLDLLPLATHLPAEPRTVIARRVATKPDDELADLIHQADAADLWDALIPLALAMTDPDRRRMAELPVMQDQAVLAKIIATAAEHDLWSQALPLVDIALTPDTPNAVWDNLVQACDEIPDHLRTLLAARARKLHHHTHADHLDTPSPTN</sequence>
<dbReference type="STRING" id="455432.AWN90_27495"/>
<gene>
    <name evidence="1" type="ORF">AWN90_27495</name>
</gene>
<dbReference type="AlphaFoldDB" id="A0A164LLX2"/>
<dbReference type="RefSeq" id="WP_067588558.1">
    <property type="nucleotide sequence ID" value="NZ_JABMCZ010000005.1"/>
</dbReference>
<protein>
    <submittedName>
        <fullName evidence="1">Uncharacterized protein</fullName>
    </submittedName>
</protein>
<dbReference type="Proteomes" id="UP000076512">
    <property type="component" value="Unassembled WGS sequence"/>
</dbReference>
<name>A0A164LLX2_9NOCA</name>
<evidence type="ECO:0000313" key="2">
    <source>
        <dbReference type="Proteomes" id="UP000076512"/>
    </source>
</evidence>
<dbReference type="OrthoDB" id="4529786at2"/>
<proteinExistence type="predicted"/>
<reference evidence="1 2" key="1">
    <citation type="submission" date="2016-04" db="EMBL/GenBank/DDBJ databases">
        <authorList>
            <person name="Evans L.H."/>
            <person name="Alamgir A."/>
            <person name="Owens N."/>
            <person name="Weber N.D."/>
            <person name="Virtaneva K."/>
            <person name="Barbian K."/>
            <person name="Babar A."/>
            <person name="Rosenke K."/>
        </authorList>
    </citation>
    <scope>NUCLEOTIDE SEQUENCE [LARGE SCALE GENOMIC DNA]</scope>
    <source>
        <strain evidence="1 2">IFM 0406</strain>
    </source>
</reference>
<comment type="caution">
    <text evidence="1">The sequence shown here is derived from an EMBL/GenBank/DDBJ whole genome shotgun (WGS) entry which is preliminary data.</text>
</comment>
<accession>A0A164LLX2</accession>
<dbReference type="EMBL" id="LWGR01000007">
    <property type="protein sequence ID" value="KZM72551.1"/>
    <property type="molecule type" value="Genomic_DNA"/>
</dbReference>
<keyword evidence="2" id="KW-1185">Reference proteome</keyword>
<evidence type="ECO:0000313" key="1">
    <source>
        <dbReference type="EMBL" id="KZM72551.1"/>
    </source>
</evidence>